<feature type="transmembrane region" description="Helical" evidence="1">
    <location>
        <begin position="132"/>
        <end position="154"/>
    </location>
</feature>
<keyword evidence="1" id="KW-1133">Transmembrane helix</keyword>
<feature type="transmembrane region" description="Helical" evidence="1">
    <location>
        <begin position="12"/>
        <end position="30"/>
    </location>
</feature>
<evidence type="ECO:0000256" key="1">
    <source>
        <dbReference type="SAM" id="Phobius"/>
    </source>
</evidence>
<accession>A0A1H7QBX3</accession>
<protein>
    <submittedName>
        <fullName evidence="3">Tripartite tricarboxylate transporter TctB family protein</fullName>
    </submittedName>
</protein>
<proteinExistence type="predicted"/>
<evidence type="ECO:0000313" key="4">
    <source>
        <dbReference type="Proteomes" id="UP000199582"/>
    </source>
</evidence>
<dbReference type="OrthoDB" id="7064868at2"/>
<dbReference type="EMBL" id="FOAG01000005">
    <property type="protein sequence ID" value="SEL44767.1"/>
    <property type="molecule type" value="Genomic_DNA"/>
</dbReference>
<reference evidence="3 4" key="1">
    <citation type="submission" date="2016-10" db="EMBL/GenBank/DDBJ databases">
        <authorList>
            <person name="de Groot N.N."/>
        </authorList>
    </citation>
    <scope>NUCLEOTIDE SEQUENCE [LARGE SCALE GENOMIC DNA]</scope>
    <source>
        <strain evidence="3 4">DSM 100674</strain>
    </source>
</reference>
<keyword evidence="1" id="KW-0812">Transmembrane</keyword>
<organism evidence="3 4">
    <name type="scientific">Roseovarius azorensis</name>
    <dbReference type="NCBI Taxonomy" id="1287727"/>
    <lineage>
        <taxon>Bacteria</taxon>
        <taxon>Pseudomonadati</taxon>
        <taxon>Pseudomonadota</taxon>
        <taxon>Alphaproteobacteria</taxon>
        <taxon>Rhodobacterales</taxon>
        <taxon>Roseobacteraceae</taxon>
        <taxon>Roseovarius</taxon>
    </lineage>
</organism>
<dbReference type="Pfam" id="PF07331">
    <property type="entry name" value="TctB"/>
    <property type="match status" value="1"/>
</dbReference>
<feature type="transmembrane region" description="Helical" evidence="1">
    <location>
        <begin position="45"/>
        <end position="64"/>
    </location>
</feature>
<dbReference type="AlphaFoldDB" id="A0A1H7QBX3"/>
<sequence length="163" mass="17704">MNQRAIQMQLGIGAMLVAAFLMFYAIPNWVSSPTNIRNVVLSPRFWPYVLGGLTGLVGLGLVVFGRRMSASEAPLNEAIDDPRAGALRLMAMAVLMAVTFWALSRIGMVWTSMLSFAALAFLVRTRHPVTALVCAVLVPLLLYAFFAHVAGVAIPQGEFVRLP</sequence>
<feature type="transmembrane region" description="Helical" evidence="1">
    <location>
        <begin position="85"/>
        <end position="103"/>
    </location>
</feature>
<dbReference type="Proteomes" id="UP000199582">
    <property type="component" value="Unassembled WGS sequence"/>
</dbReference>
<feature type="domain" description="DUF1468" evidence="2">
    <location>
        <begin position="13"/>
        <end position="155"/>
    </location>
</feature>
<keyword evidence="4" id="KW-1185">Reference proteome</keyword>
<gene>
    <name evidence="3" type="ORF">SAMN05443999_105216</name>
</gene>
<dbReference type="RefSeq" id="WP_093035789.1">
    <property type="nucleotide sequence ID" value="NZ_FOAG01000005.1"/>
</dbReference>
<name>A0A1H7QBX3_9RHOB</name>
<evidence type="ECO:0000313" key="3">
    <source>
        <dbReference type="EMBL" id="SEL44767.1"/>
    </source>
</evidence>
<dbReference type="InterPro" id="IPR009936">
    <property type="entry name" value="DUF1468"/>
</dbReference>
<dbReference type="STRING" id="1287727.SAMN05443999_105216"/>
<evidence type="ECO:0000259" key="2">
    <source>
        <dbReference type="Pfam" id="PF07331"/>
    </source>
</evidence>
<feature type="transmembrane region" description="Helical" evidence="1">
    <location>
        <begin position="109"/>
        <end position="125"/>
    </location>
</feature>
<keyword evidence="1" id="KW-0472">Membrane</keyword>